<reference evidence="1" key="2">
    <citation type="submission" date="2023-06" db="EMBL/GenBank/DDBJ databases">
        <authorList>
            <person name="Swenson N.G."/>
            <person name="Wegrzyn J.L."/>
            <person name="Mcevoy S.L."/>
        </authorList>
    </citation>
    <scope>NUCLEOTIDE SEQUENCE</scope>
    <source>
        <strain evidence="1">NS2018</strain>
        <tissue evidence="1">Leaf</tissue>
    </source>
</reference>
<evidence type="ECO:0000313" key="1">
    <source>
        <dbReference type="EMBL" id="KAK0584342.1"/>
    </source>
</evidence>
<keyword evidence="2" id="KW-1185">Reference proteome</keyword>
<evidence type="ECO:0000313" key="2">
    <source>
        <dbReference type="Proteomes" id="UP001168877"/>
    </source>
</evidence>
<accession>A0AA39S4U6</accession>
<reference evidence="1" key="1">
    <citation type="journal article" date="2022" name="Plant J.">
        <title>Strategies of tolerance reflected in two North American maple genomes.</title>
        <authorList>
            <person name="McEvoy S.L."/>
            <person name="Sezen U.U."/>
            <person name="Trouern-Trend A."/>
            <person name="McMahon S.M."/>
            <person name="Schaberg P.G."/>
            <person name="Yang J."/>
            <person name="Wegrzyn J.L."/>
            <person name="Swenson N.G."/>
        </authorList>
    </citation>
    <scope>NUCLEOTIDE SEQUENCE</scope>
    <source>
        <strain evidence="1">NS2018</strain>
    </source>
</reference>
<dbReference type="Proteomes" id="UP001168877">
    <property type="component" value="Unassembled WGS sequence"/>
</dbReference>
<sequence>MATKGATLVIEGGDHGLFPSGLDEPKRNLGVCTVRDPEEEEYTHHWENPAVLGELLGKLKRFLGKL</sequence>
<protein>
    <submittedName>
        <fullName evidence="1">Uncharacterized protein</fullName>
    </submittedName>
</protein>
<dbReference type="AlphaFoldDB" id="A0AA39S4U6"/>
<gene>
    <name evidence="1" type="ORF">LWI29_011543</name>
</gene>
<dbReference type="EMBL" id="JAUESC010000383">
    <property type="protein sequence ID" value="KAK0584342.1"/>
    <property type="molecule type" value="Genomic_DNA"/>
</dbReference>
<comment type="caution">
    <text evidence="1">The sequence shown here is derived from an EMBL/GenBank/DDBJ whole genome shotgun (WGS) entry which is preliminary data.</text>
</comment>
<name>A0AA39S4U6_ACESA</name>
<proteinExistence type="predicted"/>
<organism evidence="1 2">
    <name type="scientific">Acer saccharum</name>
    <name type="common">Sugar maple</name>
    <dbReference type="NCBI Taxonomy" id="4024"/>
    <lineage>
        <taxon>Eukaryota</taxon>
        <taxon>Viridiplantae</taxon>
        <taxon>Streptophyta</taxon>
        <taxon>Embryophyta</taxon>
        <taxon>Tracheophyta</taxon>
        <taxon>Spermatophyta</taxon>
        <taxon>Magnoliopsida</taxon>
        <taxon>eudicotyledons</taxon>
        <taxon>Gunneridae</taxon>
        <taxon>Pentapetalae</taxon>
        <taxon>rosids</taxon>
        <taxon>malvids</taxon>
        <taxon>Sapindales</taxon>
        <taxon>Sapindaceae</taxon>
        <taxon>Hippocastanoideae</taxon>
        <taxon>Acereae</taxon>
        <taxon>Acer</taxon>
    </lineage>
</organism>